<dbReference type="EMBL" id="CM029046">
    <property type="protein sequence ID" value="KAG2587040.1"/>
    <property type="molecule type" value="Genomic_DNA"/>
</dbReference>
<feature type="compositionally biased region" description="Basic and acidic residues" evidence="1">
    <location>
        <begin position="40"/>
        <end position="73"/>
    </location>
</feature>
<protein>
    <submittedName>
        <fullName evidence="2">Uncharacterized protein</fullName>
    </submittedName>
</protein>
<dbReference type="AlphaFoldDB" id="A0A8T0RP91"/>
<keyword evidence="3" id="KW-1185">Reference proteome</keyword>
<gene>
    <name evidence="2" type="ORF">PVAP13_5NG095881</name>
</gene>
<evidence type="ECO:0000313" key="2">
    <source>
        <dbReference type="EMBL" id="KAG2587040.1"/>
    </source>
</evidence>
<dbReference type="Proteomes" id="UP000823388">
    <property type="component" value="Chromosome 5N"/>
</dbReference>
<accession>A0A8T0RP91</accession>
<reference evidence="2" key="1">
    <citation type="submission" date="2020-05" db="EMBL/GenBank/DDBJ databases">
        <title>WGS assembly of Panicum virgatum.</title>
        <authorList>
            <person name="Lovell J.T."/>
            <person name="Jenkins J."/>
            <person name="Shu S."/>
            <person name="Juenger T.E."/>
            <person name="Schmutz J."/>
        </authorList>
    </citation>
    <scope>NUCLEOTIDE SEQUENCE</scope>
    <source>
        <strain evidence="2">AP13</strain>
    </source>
</reference>
<name>A0A8T0RP91_PANVG</name>
<sequence>MAGIVPVPGDHERLAPEHHRRREVDDGGLEGPPHGTQGEGQRDNSRDEEEVRPGREELRRLDESSRRERRDENEVLDVPVPPRHWGAPHELQRHRAAQAVAEEDDLLALVPIARVLDEPRQLPEVAGEDLGQLAGHWRGIAEVLGRLEEGVTVAVPDILQLLPEDLEAPVEGPKLATRGG</sequence>
<feature type="region of interest" description="Disordered" evidence="1">
    <location>
        <begin position="1"/>
        <end position="90"/>
    </location>
</feature>
<proteinExistence type="predicted"/>
<evidence type="ECO:0000256" key="1">
    <source>
        <dbReference type="SAM" id="MobiDB-lite"/>
    </source>
</evidence>
<comment type="caution">
    <text evidence="2">The sequence shown here is derived from an EMBL/GenBank/DDBJ whole genome shotgun (WGS) entry which is preliminary data.</text>
</comment>
<organism evidence="2 3">
    <name type="scientific">Panicum virgatum</name>
    <name type="common">Blackwell switchgrass</name>
    <dbReference type="NCBI Taxonomy" id="38727"/>
    <lineage>
        <taxon>Eukaryota</taxon>
        <taxon>Viridiplantae</taxon>
        <taxon>Streptophyta</taxon>
        <taxon>Embryophyta</taxon>
        <taxon>Tracheophyta</taxon>
        <taxon>Spermatophyta</taxon>
        <taxon>Magnoliopsida</taxon>
        <taxon>Liliopsida</taxon>
        <taxon>Poales</taxon>
        <taxon>Poaceae</taxon>
        <taxon>PACMAD clade</taxon>
        <taxon>Panicoideae</taxon>
        <taxon>Panicodae</taxon>
        <taxon>Paniceae</taxon>
        <taxon>Panicinae</taxon>
        <taxon>Panicum</taxon>
        <taxon>Panicum sect. Hiantes</taxon>
    </lineage>
</organism>
<evidence type="ECO:0000313" key="3">
    <source>
        <dbReference type="Proteomes" id="UP000823388"/>
    </source>
</evidence>
<feature type="compositionally biased region" description="Basic and acidic residues" evidence="1">
    <location>
        <begin position="9"/>
        <end position="25"/>
    </location>
</feature>